<evidence type="ECO:0000313" key="10">
    <source>
        <dbReference type="Proteomes" id="UP001334248"/>
    </source>
</evidence>
<dbReference type="GeneID" id="89994432"/>
<dbReference type="EMBL" id="JAVHJV010000001">
    <property type="protein sequence ID" value="KAK5946839.1"/>
    <property type="molecule type" value="Genomic_DNA"/>
</dbReference>
<dbReference type="Gene3D" id="3.30.465.10">
    <property type="match status" value="2"/>
</dbReference>
<evidence type="ECO:0000256" key="2">
    <source>
        <dbReference type="ARBA" id="ARBA00005466"/>
    </source>
</evidence>
<feature type="signal peptide" evidence="7">
    <location>
        <begin position="1"/>
        <end position="18"/>
    </location>
</feature>
<sequence>MYSSLLVASVAFLSAVFTGHPRRHCKVYPDDPSWPSSSAWQTLNATISGRLVTPTAPAAACRPDDPAFSNLTCYAVNSQWRNTSRVAENPYMADYNDISCPPDPSLHCSTDGYPAYIIEAMDEKDVQAGINFARENNIRLVIKGTGHDFPGRSSGAGSLSIWTHNIRGVTVNKDDSYARKYGGVASVKIAAGMRWREVYTEVAKHNITIVGGADPNVGVGGWILGGGHSPISSVYGMGADQVLSLEVVTADRQFLTVDETSHPDLFWALRGGGGSTFAVMVSVTIKAYPQLSATMQSYSFATSANSDTYWSLVAYFHTQVARISEAGGMGYHYVVPGSSLGDPSLAESQVLAGLWVFPNKTEEHVNKTLLPLYEEVAKADWAVDPIHPQANNTFVPNIIAYLANGTPENAGVSGRLGSWLVDGPGLSNFTELKEQFKTAVPAQSILISHVIAGPGVRDATKNMPGGENAVLPAWRKAYTHVVLPRIWPTGNETLKKYLTTELRESAMPALKKLSPDSGAYINECDPSNPTWEHDFFGENHERLLQVKHKYDPDGVFWCKPCVGWDEWKIADGPADEDPGEWGIGQGSGRLCRKK</sequence>
<evidence type="ECO:0000259" key="8">
    <source>
        <dbReference type="PROSITE" id="PS51387"/>
    </source>
</evidence>
<dbReference type="Pfam" id="PF01565">
    <property type="entry name" value="FAD_binding_4"/>
    <property type="match status" value="1"/>
</dbReference>
<protein>
    <recommendedName>
        <fullName evidence="8">FAD-binding PCMH-type domain-containing protein</fullName>
    </recommendedName>
</protein>
<dbReference type="InterPro" id="IPR012951">
    <property type="entry name" value="BBE"/>
</dbReference>
<keyword evidence="3" id="KW-0285">Flavoprotein</keyword>
<organism evidence="9 10">
    <name type="scientific">Knufia obscura</name>
    <dbReference type="NCBI Taxonomy" id="1635080"/>
    <lineage>
        <taxon>Eukaryota</taxon>
        <taxon>Fungi</taxon>
        <taxon>Dikarya</taxon>
        <taxon>Ascomycota</taxon>
        <taxon>Pezizomycotina</taxon>
        <taxon>Eurotiomycetes</taxon>
        <taxon>Chaetothyriomycetidae</taxon>
        <taxon>Chaetothyriales</taxon>
        <taxon>Trichomeriaceae</taxon>
        <taxon>Knufia</taxon>
    </lineage>
</organism>
<keyword evidence="10" id="KW-1185">Reference proteome</keyword>
<dbReference type="InterPro" id="IPR006093">
    <property type="entry name" value="Oxy_OxRdtase_FAD_BS"/>
</dbReference>
<dbReference type="Gene3D" id="3.40.462.20">
    <property type="match status" value="1"/>
</dbReference>
<name>A0ABR0S3B1_9EURO</name>
<comment type="similarity">
    <text evidence="2">Belongs to the oxygen-dependent FAD-linked oxidoreductase family.</text>
</comment>
<dbReference type="PROSITE" id="PS00862">
    <property type="entry name" value="OX2_COVAL_FAD"/>
    <property type="match status" value="1"/>
</dbReference>
<dbReference type="PANTHER" id="PTHR42973">
    <property type="entry name" value="BINDING OXIDOREDUCTASE, PUTATIVE (AFU_ORTHOLOGUE AFUA_1G17690)-RELATED"/>
    <property type="match status" value="1"/>
</dbReference>
<dbReference type="InterPro" id="IPR006094">
    <property type="entry name" value="Oxid_FAD_bind_N"/>
</dbReference>
<evidence type="ECO:0000256" key="1">
    <source>
        <dbReference type="ARBA" id="ARBA00001974"/>
    </source>
</evidence>
<dbReference type="RefSeq" id="XP_064734929.1">
    <property type="nucleotide sequence ID" value="XM_064869432.1"/>
</dbReference>
<dbReference type="InterPro" id="IPR016169">
    <property type="entry name" value="FAD-bd_PCMH_sub2"/>
</dbReference>
<dbReference type="InterPro" id="IPR036318">
    <property type="entry name" value="FAD-bd_PCMH-like_sf"/>
</dbReference>
<feature type="region of interest" description="Disordered" evidence="6">
    <location>
        <begin position="573"/>
        <end position="594"/>
    </location>
</feature>
<feature type="domain" description="FAD-binding PCMH-type" evidence="8">
    <location>
        <begin position="110"/>
        <end position="290"/>
    </location>
</feature>
<dbReference type="InterPro" id="IPR016166">
    <property type="entry name" value="FAD-bd_PCMH"/>
</dbReference>
<dbReference type="PANTHER" id="PTHR42973:SF39">
    <property type="entry name" value="FAD-BINDING PCMH-TYPE DOMAIN-CONTAINING PROTEIN"/>
    <property type="match status" value="1"/>
</dbReference>
<evidence type="ECO:0000313" key="9">
    <source>
        <dbReference type="EMBL" id="KAK5946839.1"/>
    </source>
</evidence>
<dbReference type="SUPFAM" id="SSF56176">
    <property type="entry name" value="FAD-binding/transporter-associated domain-like"/>
    <property type="match status" value="1"/>
</dbReference>
<evidence type="ECO:0000256" key="7">
    <source>
        <dbReference type="SAM" id="SignalP"/>
    </source>
</evidence>
<keyword evidence="7" id="KW-0732">Signal</keyword>
<keyword evidence="5" id="KW-0560">Oxidoreductase</keyword>
<proteinExistence type="inferred from homology"/>
<evidence type="ECO:0000256" key="3">
    <source>
        <dbReference type="ARBA" id="ARBA00022630"/>
    </source>
</evidence>
<evidence type="ECO:0000256" key="6">
    <source>
        <dbReference type="SAM" id="MobiDB-lite"/>
    </source>
</evidence>
<dbReference type="PROSITE" id="PS51387">
    <property type="entry name" value="FAD_PCMH"/>
    <property type="match status" value="1"/>
</dbReference>
<evidence type="ECO:0000256" key="5">
    <source>
        <dbReference type="ARBA" id="ARBA00023002"/>
    </source>
</evidence>
<comment type="cofactor">
    <cofactor evidence="1">
        <name>FAD</name>
        <dbReference type="ChEBI" id="CHEBI:57692"/>
    </cofactor>
</comment>
<dbReference type="Proteomes" id="UP001334248">
    <property type="component" value="Unassembled WGS sequence"/>
</dbReference>
<dbReference type="Pfam" id="PF08031">
    <property type="entry name" value="BBE"/>
    <property type="match status" value="1"/>
</dbReference>
<evidence type="ECO:0000256" key="4">
    <source>
        <dbReference type="ARBA" id="ARBA00022827"/>
    </source>
</evidence>
<comment type="caution">
    <text evidence="9">The sequence shown here is derived from an EMBL/GenBank/DDBJ whole genome shotgun (WGS) entry which is preliminary data.</text>
</comment>
<feature type="chain" id="PRO_5045829870" description="FAD-binding PCMH-type domain-containing protein" evidence="7">
    <location>
        <begin position="19"/>
        <end position="594"/>
    </location>
</feature>
<accession>A0ABR0S3B1</accession>
<reference evidence="9 10" key="1">
    <citation type="journal article" date="2023" name="Res Sq">
        <title>Genomic and morphological characterization of Knufia obscura isolated from the Mars 2020 spacecraft assembly facility.</title>
        <authorList>
            <person name="Chander A.M."/>
            <person name="Teixeira M.M."/>
            <person name="Singh N.K."/>
            <person name="Williams M.P."/>
            <person name="Parker C.W."/>
            <person name="Leo P."/>
            <person name="Stajich J.E."/>
            <person name="Torok T."/>
            <person name="Tighe S."/>
            <person name="Mason C.E."/>
            <person name="Venkateswaran K."/>
        </authorList>
    </citation>
    <scope>NUCLEOTIDE SEQUENCE [LARGE SCALE GENOMIC DNA]</scope>
    <source>
        <strain evidence="9 10">CCFEE 5817</strain>
    </source>
</reference>
<gene>
    <name evidence="9" type="ORF">PMZ80_000983</name>
</gene>
<dbReference type="InterPro" id="IPR050416">
    <property type="entry name" value="FAD-linked_Oxidoreductase"/>
</dbReference>
<keyword evidence="4" id="KW-0274">FAD</keyword>